<name>A0A803KXW9_CHEQI</name>
<evidence type="ECO:0000256" key="8">
    <source>
        <dbReference type="ARBA" id="ARBA00047422"/>
    </source>
</evidence>
<dbReference type="GO" id="GO:0005634">
    <property type="term" value="C:nucleus"/>
    <property type="evidence" value="ECO:0007669"/>
    <property type="project" value="UniProtKB-SubCell"/>
</dbReference>
<evidence type="ECO:0000256" key="7">
    <source>
        <dbReference type="ARBA" id="ARBA00023242"/>
    </source>
</evidence>
<evidence type="ECO:0000256" key="5">
    <source>
        <dbReference type="ARBA" id="ARBA00022691"/>
    </source>
</evidence>
<dbReference type="SUPFAM" id="SSF54160">
    <property type="entry name" value="Chromo domain-like"/>
    <property type="match status" value="1"/>
</dbReference>
<dbReference type="GO" id="GO:0044027">
    <property type="term" value="P:negative regulation of gene expression via chromosomal CpG island methylation"/>
    <property type="evidence" value="ECO:0007669"/>
    <property type="project" value="TreeGrafter"/>
</dbReference>
<dbReference type="InterPro" id="IPR000953">
    <property type="entry name" value="Chromo/chromo_shadow_dom"/>
</dbReference>
<dbReference type="Gramene" id="AUR62003878-RA">
    <property type="protein sequence ID" value="AUR62003878-RA:cds"/>
    <property type="gene ID" value="AUR62003878"/>
</dbReference>
<dbReference type="SMART" id="SM00439">
    <property type="entry name" value="BAH"/>
    <property type="match status" value="1"/>
</dbReference>
<dbReference type="SUPFAM" id="SSF53335">
    <property type="entry name" value="S-adenosyl-L-methionine-dependent methyltransferases"/>
    <property type="match status" value="1"/>
</dbReference>
<dbReference type="InterPro" id="IPR050390">
    <property type="entry name" value="C5-Methyltransferase"/>
</dbReference>
<feature type="region of interest" description="Disordered" evidence="10">
    <location>
        <begin position="1"/>
        <end position="30"/>
    </location>
</feature>
<protein>
    <recommendedName>
        <fullName evidence="2">DNA (cytosine-5-)-methyltransferase</fullName>
        <ecNumber evidence="2">2.1.1.37</ecNumber>
    </recommendedName>
</protein>
<dbReference type="SMART" id="SM00298">
    <property type="entry name" value="CHROMO"/>
    <property type="match status" value="1"/>
</dbReference>
<accession>A0A803KXW9</accession>
<dbReference type="Gene3D" id="3.90.120.10">
    <property type="entry name" value="DNA Methylase, subunit A, domain 2"/>
    <property type="match status" value="1"/>
</dbReference>
<dbReference type="PROSITE" id="PS51679">
    <property type="entry name" value="SAM_MT_C5"/>
    <property type="match status" value="1"/>
</dbReference>
<evidence type="ECO:0000256" key="2">
    <source>
        <dbReference type="ARBA" id="ARBA00011975"/>
    </source>
</evidence>
<feature type="domain" description="Chromo" evidence="11">
    <location>
        <begin position="347"/>
        <end position="400"/>
    </location>
</feature>
<feature type="compositionally biased region" description="Acidic residues" evidence="10">
    <location>
        <begin position="328"/>
        <end position="340"/>
    </location>
</feature>
<dbReference type="Pfam" id="PF00385">
    <property type="entry name" value="Chromo"/>
    <property type="match status" value="1"/>
</dbReference>
<reference evidence="13" key="2">
    <citation type="submission" date="2021-03" db="UniProtKB">
        <authorList>
            <consortium name="EnsemblPlants"/>
        </authorList>
    </citation>
    <scope>IDENTIFICATION</scope>
</reference>
<dbReference type="GO" id="GO:0003886">
    <property type="term" value="F:DNA (cytosine-5-)-methyltransferase activity"/>
    <property type="evidence" value="ECO:0007669"/>
    <property type="project" value="UniProtKB-EC"/>
</dbReference>
<comment type="similarity">
    <text evidence="9">Belongs to the class I-like SAM-binding methyltransferase superfamily. C5-methyltransferase family.</text>
</comment>
<reference evidence="13" key="1">
    <citation type="journal article" date="2017" name="Nature">
        <title>The genome of Chenopodium quinoa.</title>
        <authorList>
            <person name="Jarvis D.E."/>
            <person name="Ho Y.S."/>
            <person name="Lightfoot D.J."/>
            <person name="Schmoeckel S.M."/>
            <person name="Li B."/>
            <person name="Borm T.J.A."/>
            <person name="Ohyanagi H."/>
            <person name="Mineta K."/>
            <person name="Michell C.T."/>
            <person name="Saber N."/>
            <person name="Kharbatia N.M."/>
            <person name="Rupper R.R."/>
            <person name="Sharp A.R."/>
            <person name="Dally N."/>
            <person name="Boughton B.A."/>
            <person name="Woo Y.H."/>
            <person name="Gao G."/>
            <person name="Schijlen E.G.W.M."/>
            <person name="Guo X."/>
            <person name="Momin A.A."/>
            <person name="Negrao S."/>
            <person name="Al-Babili S."/>
            <person name="Gehring C."/>
            <person name="Roessner U."/>
            <person name="Jung C."/>
            <person name="Murphy K."/>
            <person name="Arold S.T."/>
            <person name="Gojobori T."/>
            <person name="van der Linden C.G."/>
            <person name="van Loo E.N."/>
            <person name="Jellen E.N."/>
            <person name="Maughan P.J."/>
            <person name="Tester M."/>
        </authorList>
    </citation>
    <scope>NUCLEOTIDE SEQUENCE [LARGE SCALE GENOMIC DNA]</scope>
    <source>
        <strain evidence="13">cv. PI 614886</strain>
    </source>
</reference>
<evidence type="ECO:0000259" key="11">
    <source>
        <dbReference type="PROSITE" id="PS50013"/>
    </source>
</evidence>
<dbReference type="EnsemblPlants" id="AUR62003878-RA">
    <property type="protein sequence ID" value="AUR62003878-RA:cds"/>
    <property type="gene ID" value="AUR62003878"/>
</dbReference>
<evidence type="ECO:0000313" key="14">
    <source>
        <dbReference type="Proteomes" id="UP000596660"/>
    </source>
</evidence>
<keyword evidence="4 9" id="KW-0808">Transferase</keyword>
<dbReference type="Pfam" id="PF01426">
    <property type="entry name" value="BAH"/>
    <property type="match status" value="1"/>
</dbReference>
<dbReference type="InterPro" id="IPR016197">
    <property type="entry name" value="Chromo-like_dom_sf"/>
</dbReference>
<comment type="subcellular location">
    <subcellularLocation>
        <location evidence="1">Nucleus</location>
    </subcellularLocation>
</comment>
<dbReference type="PROSITE" id="PS51038">
    <property type="entry name" value="BAH"/>
    <property type="match status" value="1"/>
</dbReference>
<sequence>MEESVPQNLKRCSEEESVQPKKKITTPTDEEECKLIGKPVPVQQAKAQWPHRFLSKGKAVNAAKFSVEWNSEEILQASNHYTQAVVDGVVIKLLDDVYIQGEKGQRDYIAKIVEFFETVDKEPYITAQWFYRADDSVIKDHANFVDKKRVFFSDIKDDNPLGCIVKKVKIDYNPSDVGVEKPDDYLYCNMRYKLPYLTFENMVLDEKNQGSGSDTSSTISSDHSSNEAIDDASSNAQPVTEMTLLDLYSGCGAMSTGLCLGATLAGVKLVNRWAVDLNPYACESLSKNHPETKVRNEMAENFLALLKEWEKLCNDLVLSPAPPSEMANPEDEEEEEDNDDPLSPGEFEVESLLDICYGDPNNVRKRGLYFKVHWKGYGPEEDTWEPIDGLSGSEERIKEFVTKGYQSKLLPLPGDVDFICGGPPCQGVSGFNRFRDTNNPLNDSKNQQLVVYMNIVEYLRPKYVLMENVVDLLKFAGGFLGRYAVGRLIGMNYQTRMGIMAAGSYGLPQYRMRVFLWGAHTSQKLPQFPLPTHDVVTRGGVPVEFSDINVSHGKNSPVQLEKALLLGDAISDLPEVKNDEEEDVRPYGGAPQSEFQRYIRLPREEMISFNGSTEVASSHSLFDHRPLKLNDDDILRVCEIPKKKGANFRDLPGVLVDAKNKVSLDPNVERALLPSKKPLVPDYAISYVKGSSSKPFGRLWWDETVATVVTRAEPHNQIVLHPEQDRVLSIRENARLQGFLDCYQLYGPIKERYIQVGNAVAVPVATGLGYAFGIASQGNVDGNAVMTLPFRFPQCLVREQN</sequence>
<dbReference type="Proteomes" id="UP000596660">
    <property type="component" value="Unplaced"/>
</dbReference>
<comment type="catalytic activity">
    <reaction evidence="8">
        <text>a 2'-deoxycytidine in DNA + S-adenosyl-L-methionine = a 5-methyl-2'-deoxycytidine in DNA + S-adenosyl-L-homocysteine + H(+)</text>
        <dbReference type="Rhea" id="RHEA:13681"/>
        <dbReference type="Rhea" id="RHEA-COMP:11369"/>
        <dbReference type="Rhea" id="RHEA-COMP:11370"/>
        <dbReference type="ChEBI" id="CHEBI:15378"/>
        <dbReference type="ChEBI" id="CHEBI:57856"/>
        <dbReference type="ChEBI" id="CHEBI:59789"/>
        <dbReference type="ChEBI" id="CHEBI:85452"/>
        <dbReference type="ChEBI" id="CHEBI:85454"/>
        <dbReference type="EC" id="2.1.1.37"/>
    </reaction>
</comment>
<dbReference type="Pfam" id="PF00145">
    <property type="entry name" value="DNA_methylase"/>
    <property type="match status" value="1"/>
</dbReference>
<feature type="region of interest" description="Disordered" evidence="10">
    <location>
        <begin position="208"/>
        <end position="235"/>
    </location>
</feature>
<dbReference type="Gene3D" id="3.40.50.150">
    <property type="entry name" value="Vaccinia Virus protein VP39"/>
    <property type="match status" value="1"/>
</dbReference>
<dbReference type="FunFam" id="3.90.120.10:FF:000003">
    <property type="entry name" value="DNA (cytosine-5)-methyltransferase 1"/>
    <property type="match status" value="1"/>
</dbReference>
<dbReference type="PROSITE" id="PS50013">
    <property type="entry name" value="CHROMO_2"/>
    <property type="match status" value="1"/>
</dbReference>
<keyword evidence="5 9" id="KW-0949">S-adenosyl-L-methionine</keyword>
<dbReference type="PANTHER" id="PTHR10629:SF42">
    <property type="entry name" value="DNA (CYTOSINE-5)-METHYLTRANSFERASE CMT1-RELATED"/>
    <property type="match status" value="1"/>
</dbReference>
<dbReference type="PRINTS" id="PR00105">
    <property type="entry name" value="C5METTRFRASE"/>
</dbReference>
<evidence type="ECO:0000256" key="6">
    <source>
        <dbReference type="ARBA" id="ARBA00023125"/>
    </source>
</evidence>
<feature type="region of interest" description="Disordered" evidence="10">
    <location>
        <begin position="320"/>
        <end position="344"/>
    </location>
</feature>
<dbReference type="GO" id="GO:0032259">
    <property type="term" value="P:methylation"/>
    <property type="evidence" value="ECO:0007669"/>
    <property type="project" value="UniProtKB-KW"/>
</dbReference>
<evidence type="ECO:0000256" key="9">
    <source>
        <dbReference type="PROSITE-ProRule" id="PRU01016"/>
    </source>
</evidence>
<dbReference type="GO" id="GO:0003682">
    <property type="term" value="F:chromatin binding"/>
    <property type="evidence" value="ECO:0007669"/>
    <property type="project" value="InterPro"/>
</dbReference>
<evidence type="ECO:0000256" key="10">
    <source>
        <dbReference type="SAM" id="MobiDB-lite"/>
    </source>
</evidence>
<dbReference type="GO" id="GO:0003677">
    <property type="term" value="F:DNA binding"/>
    <property type="evidence" value="ECO:0007669"/>
    <property type="project" value="UniProtKB-KW"/>
</dbReference>
<evidence type="ECO:0000313" key="13">
    <source>
        <dbReference type="EnsemblPlants" id="AUR62003878-RA:cds"/>
    </source>
</evidence>
<dbReference type="PANTHER" id="PTHR10629">
    <property type="entry name" value="CYTOSINE-SPECIFIC METHYLTRANSFERASE"/>
    <property type="match status" value="1"/>
</dbReference>
<dbReference type="CDD" id="cd18635">
    <property type="entry name" value="CD_CMT3_like"/>
    <property type="match status" value="1"/>
</dbReference>
<feature type="domain" description="BAH" evidence="12">
    <location>
        <begin position="89"/>
        <end position="203"/>
    </location>
</feature>
<dbReference type="FunFam" id="3.40.50.150:FF:000143">
    <property type="entry name" value="DNA (cytosine-5)-methyltransferase 1"/>
    <property type="match status" value="1"/>
</dbReference>
<dbReference type="AlphaFoldDB" id="A0A803KXW9"/>
<gene>
    <name evidence="13" type="primary">LOC110682302</name>
</gene>
<dbReference type="Gene3D" id="2.30.30.490">
    <property type="match status" value="1"/>
</dbReference>
<dbReference type="EC" id="2.1.1.37" evidence="2"/>
<dbReference type="InterPro" id="IPR001025">
    <property type="entry name" value="BAH_dom"/>
</dbReference>
<proteinExistence type="inferred from homology"/>
<dbReference type="InterPro" id="IPR029063">
    <property type="entry name" value="SAM-dependent_MTases_sf"/>
</dbReference>
<keyword evidence="3 9" id="KW-0489">Methyltransferase</keyword>
<keyword evidence="7" id="KW-0539">Nucleus</keyword>
<dbReference type="OrthoDB" id="5376140at2759"/>
<dbReference type="KEGG" id="cqi:110682302"/>
<evidence type="ECO:0000259" key="12">
    <source>
        <dbReference type="PROSITE" id="PS51038"/>
    </source>
</evidence>
<dbReference type="InterPro" id="IPR043151">
    <property type="entry name" value="BAH_sf"/>
</dbReference>
<organism evidence="13 14">
    <name type="scientific">Chenopodium quinoa</name>
    <name type="common">Quinoa</name>
    <dbReference type="NCBI Taxonomy" id="63459"/>
    <lineage>
        <taxon>Eukaryota</taxon>
        <taxon>Viridiplantae</taxon>
        <taxon>Streptophyta</taxon>
        <taxon>Embryophyta</taxon>
        <taxon>Tracheophyta</taxon>
        <taxon>Spermatophyta</taxon>
        <taxon>Magnoliopsida</taxon>
        <taxon>eudicotyledons</taxon>
        <taxon>Gunneridae</taxon>
        <taxon>Pentapetalae</taxon>
        <taxon>Caryophyllales</taxon>
        <taxon>Chenopodiaceae</taxon>
        <taxon>Chenopodioideae</taxon>
        <taxon>Atripliceae</taxon>
        <taxon>Chenopodium</taxon>
    </lineage>
</organism>
<keyword evidence="14" id="KW-1185">Reference proteome</keyword>
<dbReference type="InterPro" id="IPR001525">
    <property type="entry name" value="C5_MeTfrase"/>
</dbReference>
<feature type="active site" evidence="9">
    <location>
        <position position="425"/>
    </location>
</feature>
<evidence type="ECO:0000256" key="1">
    <source>
        <dbReference type="ARBA" id="ARBA00004123"/>
    </source>
</evidence>
<dbReference type="SMR" id="A0A803KXW9"/>
<feature type="compositionally biased region" description="Low complexity" evidence="10">
    <location>
        <begin position="210"/>
        <end position="223"/>
    </location>
</feature>
<evidence type="ECO:0000256" key="4">
    <source>
        <dbReference type="ARBA" id="ARBA00022679"/>
    </source>
</evidence>
<dbReference type="GeneID" id="110682302"/>
<keyword evidence="6" id="KW-0238">DNA-binding</keyword>
<evidence type="ECO:0000256" key="3">
    <source>
        <dbReference type="ARBA" id="ARBA00022603"/>
    </source>
</evidence>
<dbReference type="InterPro" id="IPR023780">
    <property type="entry name" value="Chromo_domain"/>
</dbReference>
<dbReference type="RefSeq" id="XP_021714306.1">
    <property type="nucleotide sequence ID" value="XM_021858614.1"/>
</dbReference>